<evidence type="ECO:0000313" key="1">
    <source>
        <dbReference type="EMBL" id="KAF0046564.1"/>
    </source>
</evidence>
<accession>A0A6A4TTL5</accession>
<dbReference type="EMBL" id="VEVO01000001">
    <property type="protein sequence ID" value="KAF0046564.1"/>
    <property type="molecule type" value="Genomic_DNA"/>
</dbReference>
<dbReference type="AlphaFoldDB" id="A0A6A4TTL5"/>
<proteinExistence type="predicted"/>
<organism evidence="1 2">
    <name type="scientific">Scophthalmus maximus</name>
    <name type="common">Turbot</name>
    <name type="synonym">Psetta maxima</name>
    <dbReference type="NCBI Taxonomy" id="52904"/>
    <lineage>
        <taxon>Eukaryota</taxon>
        <taxon>Metazoa</taxon>
        <taxon>Chordata</taxon>
        <taxon>Craniata</taxon>
        <taxon>Vertebrata</taxon>
        <taxon>Euteleostomi</taxon>
        <taxon>Actinopterygii</taxon>
        <taxon>Neopterygii</taxon>
        <taxon>Teleostei</taxon>
        <taxon>Neoteleostei</taxon>
        <taxon>Acanthomorphata</taxon>
        <taxon>Carangaria</taxon>
        <taxon>Pleuronectiformes</taxon>
        <taxon>Pleuronectoidei</taxon>
        <taxon>Scophthalmidae</taxon>
        <taxon>Scophthalmus</taxon>
    </lineage>
</organism>
<evidence type="ECO:0000313" key="2">
    <source>
        <dbReference type="Proteomes" id="UP000438429"/>
    </source>
</evidence>
<protein>
    <submittedName>
        <fullName evidence="1">Uncharacterized protein</fullName>
    </submittedName>
</protein>
<dbReference type="Proteomes" id="UP000438429">
    <property type="component" value="Unassembled WGS sequence"/>
</dbReference>
<sequence>MERDLAAVRSVSRGWFGELEVERRQRVYGGSKASVLMSVGPTSQTHNEVERGQRGVRRRYPDIFSSGAGERSDEKGEIGILLGAA</sequence>
<comment type="caution">
    <text evidence="1">The sequence shown here is derived from an EMBL/GenBank/DDBJ whole genome shotgun (WGS) entry which is preliminary data.</text>
</comment>
<reference evidence="1 2" key="1">
    <citation type="submission" date="2019-06" db="EMBL/GenBank/DDBJ databases">
        <title>Draft genomes of female and male turbot (Scophthalmus maximus).</title>
        <authorList>
            <person name="Xu H."/>
            <person name="Xu X.-W."/>
            <person name="Shao C."/>
            <person name="Chen S."/>
        </authorList>
    </citation>
    <scope>NUCLEOTIDE SEQUENCE [LARGE SCALE GENOMIC DNA]</scope>
    <source>
        <strain evidence="1">Ysfricsl-2016a</strain>
        <tissue evidence="1">Blood</tissue>
    </source>
</reference>
<gene>
    <name evidence="1" type="ORF">F2P81_000197</name>
</gene>
<name>A0A6A4TTL5_SCOMX</name>